<dbReference type="InterPro" id="IPR029056">
    <property type="entry name" value="Ribokinase-like"/>
</dbReference>
<sequence length="323" mass="34763">MSDSPAAIIVGEVLWDCFSEQDGGRRILGGAPLNVAWNLAGFGVDPLFISAVGDDELGHEIIARMKSFGMETRGVAVLPGVVTGTVQVTMNDGEPSYDIVRDVAWDQIPMPSHKLSEMISDRMAAAHRADLPALLYHGSLAFRDERSRSTLTKMRDSILHDPIRASAFFDVNLRAPHYESTILDELRKSASFIKLNLDELSELGREGSGDPVERTMAAGRAFEKDNDQVALSGLLVTLGAEGALCYTPGCGEPLCVRSPEPEKMEDPVGAGDAFAAVVMHGILTGRPFTNSLHDAVAFASKVCSLKGATCDDPHFYRLPSSTT</sequence>
<evidence type="ECO:0000256" key="1">
    <source>
        <dbReference type="ARBA" id="ARBA00010688"/>
    </source>
</evidence>
<comment type="similarity">
    <text evidence="1">Belongs to the carbohydrate kinase PfkB family.</text>
</comment>
<keyword evidence="2 7" id="KW-0808">Transferase</keyword>
<dbReference type="RefSeq" id="WP_184305064.1">
    <property type="nucleotide sequence ID" value="NZ_JACHXU010000007.1"/>
</dbReference>
<evidence type="ECO:0000256" key="5">
    <source>
        <dbReference type="ARBA" id="ARBA00022840"/>
    </source>
</evidence>
<keyword evidence="8" id="KW-1185">Reference proteome</keyword>
<dbReference type="Proteomes" id="UP000536179">
    <property type="component" value="Unassembled WGS sequence"/>
</dbReference>
<evidence type="ECO:0000313" key="7">
    <source>
        <dbReference type="EMBL" id="MBB3206581.1"/>
    </source>
</evidence>
<organism evidence="7 8">
    <name type="scientific">Aporhodopirellula rubra</name>
    <dbReference type="NCBI Taxonomy" id="980271"/>
    <lineage>
        <taxon>Bacteria</taxon>
        <taxon>Pseudomonadati</taxon>
        <taxon>Planctomycetota</taxon>
        <taxon>Planctomycetia</taxon>
        <taxon>Pirellulales</taxon>
        <taxon>Pirellulaceae</taxon>
        <taxon>Aporhodopirellula</taxon>
    </lineage>
</organism>
<comment type="caution">
    <text evidence="7">The sequence shown here is derived from an EMBL/GenBank/DDBJ whole genome shotgun (WGS) entry which is preliminary data.</text>
</comment>
<accession>A0A7W5DXY3</accession>
<feature type="domain" description="Carbohydrate kinase PfkB" evidence="6">
    <location>
        <begin position="21"/>
        <end position="309"/>
    </location>
</feature>
<dbReference type="Gene3D" id="3.40.1190.20">
    <property type="match status" value="1"/>
</dbReference>
<evidence type="ECO:0000256" key="4">
    <source>
        <dbReference type="ARBA" id="ARBA00022777"/>
    </source>
</evidence>
<keyword evidence="4 7" id="KW-0418">Kinase</keyword>
<dbReference type="EMBL" id="JACHXU010000007">
    <property type="protein sequence ID" value="MBB3206581.1"/>
    <property type="molecule type" value="Genomic_DNA"/>
</dbReference>
<evidence type="ECO:0000313" key="8">
    <source>
        <dbReference type="Proteomes" id="UP000536179"/>
    </source>
</evidence>
<gene>
    <name evidence="7" type="ORF">FHS27_002393</name>
</gene>
<dbReference type="EC" id="2.7.1.4" evidence="7"/>
<dbReference type="GO" id="GO:0008865">
    <property type="term" value="F:fructokinase activity"/>
    <property type="evidence" value="ECO:0007669"/>
    <property type="project" value="UniProtKB-EC"/>
</dbReference>
<dbReference type="AlphaFoldDB" id="A0A7W5DXY3"/>
<dbReference type="InterPro" id="IPR011611">
    <property type="entry name" value="PfkB_dom"/>
</dbReference>
<protein>
    <submittedName>
        <fullName evidence="7">Fructokinase</fullName>
        <ecNumber evidence="7">2.7.1.4</ecNumber>
    </submittedName>
</protein>
<dbReference type="PANTHER" id="PTHR43085:SF1">
    <property type="entry name" value="PSEUDOURIDINE KINASE-RELATED"/>
    <property type="match status" value="1"/>
</dbReference>
<evidence type="ECO:0000259" key="6">
    <source>
        <dbReference type="Pfam" id="PF00294"/>
    </source>
</evidence>
<evidence type="ECO:0000256" key="2">
    <source>
        <dbReference type="ARBA" id="ARBA00022679"/>
    </source>
</evidence>
<proteinExistence type="inferred from homology"/>
<name>A0A7W5DXY3_9BACT</name>
<dbReference type="InterPro" id="IPR050306">
    <property type="entry name" value="PfkB_Carbo_kinase"/>
</dbReference>
<dbReference type="SUPFAM" id="SSF53613">
    <property type="entry name" value="Ribokinase-like"/>
    <property type="match status" value="1"/>
</dbReference>
<dbReference type="CDD" id="cd01167">
    <property type="entry name" value="bac_FRK"/>
    <property type="match status" value="1"/>
</dbReference>
<keyword evidence="3" id="KW-0547">Nucleotide-binding</keyword>
<dbReference type="PANTHER" id="PTHR43085">
    <property type="entry name" value="HEXOKINASE FAMILY MEMBER"/>
    <property type="match status" value="1"/>
</dbReference>
<reference evidence="7 8" key="1">
    <citation type="submission" date="2020-08" db="EMBL/GenBank/DDBJ databases">
        <title>Genomic Encyclopedia of Type Strains, Phase III (KMG-III): the genomes of soil and plant-associated and newly described type strains.</title>
        <authorList>
            <person name="Whitman W."/>
        </authorList>
    </citation>
    <scope>NUCLEOTIDE SEQUENCE [LARGE SCALE GENOMIC DNA]</scope>
    <source>
        <strain evidence="7 8">CECT 8075</strain>
    </source>
</reference>
<dbReference type="Pfam" id="PF00294">
    <property type="entry name" value="PfkB"/>
    <property type="match status" value="1"/>
</dbReference>
<keyword evidence="5" id="KW-0067">ATP-binding</keyword>
<evidence type="ECO:0000256" key="3">
    <source>
        <dbReference type="ARBA" id="ARBA00022741"/>
    </source>
</evidence>
<dbReference type="GO" id="GO:0005524">
    <property type="term" value="F:ATP binding"/>
    <property type="evidence" value="ECO:0007669"/>
    <property type="project" value="UniProtKB-KW"/>
</dbReference>